<name>A0A9P5TYJ1_9AGAR</name>
<comment type="caution">
    <text evidence="1">The sequence shown here is derived from an EMBL/GenBank/DDBJ whole genome shotgun (WGS) entry which is preliminary data.</text>
</comment>
<gene>
    <name evidence="1" type="ORF">BDP27DRAFT_1431471</name>
</gene>
<reference evidence="1" key="1">
    <citation type="submission" date="2020-11" db="EMBL/GenBank/DDBJ databases">
        <authorList>
            <consortium name="DOE Joint Genome Institute"/>
            <person name="Ahrendt S."/>
            <person name="Riley R."/>
            <person name="Andreopoulos W."/>
            <person name="Labutti K."/>
            <person name="Pangilinan J."/>
            <person name="Ruiz-Duenas F.J."/>
            <person name="Barrasa J.M."/>
            <person name="Sanchez-Garcia M."/>
            <person name="Camarero S."/>
            <person name="Miyauchi S."/>
            <person name="Serrano A."/>
            <person name="Linde D."/>
            <person name="Babiker R."/>
            <person name="Drula E."/>
            <person name="Ayuso-Fernandez I."/>
            <person name="Pacheco R."/>
            <person name="Padilla G."/>
            <person name="Ferreira P."/>
            <person name="Barriuso J."/>
            <person name="Kellner H."/>
            <person name="Castanera R."/>
            <person name="Alfaro M."/>
            <person name="Ramirez L."/>
            <person name="Pisabarro A.G."/>
            <person name="Kuo A."/>
            <person name="Tritt A."/>
            <person name="Lipzen A."/>
            <person name="He G."/>
            <person name="Yan M."/>
            <person name="Ng V."/>
            <person name="Cullen D."/>
            <person name="Martin F."/>
            <person name="Rosso M.-N."/>
            <person name="Henrissat B."/>
            <person name="Hibbett D."/>
            <person name="Martinez A.T."/>
            <person name="Grigoriev I.V."/>
        </authorList>
    </citation>
    <scope>NUCLEOTIDE SEQUENCE</scope>
    <source>
        <strain evidence="1">AH 40177</strain>
    </source>
</reference>
<protein>
    <submittedName>
        <fullName evidence="1">Uncharacterized protein</fullName>
    </submittedName>
</protein>
<proteinExistence type="predicted"/>
<keyword evidence="2" id="KW-1185">Reference proteome</keyword>
<dbReference type="EMBL" id="JADNRY010000306">
    <property type="protein sequence ID" value="KAF9059372.1"/>
    <property type="molecule type" value="Genomic_DNA"/>
</dbReference>
<dbReference type="Proteomes" id="UP000772434">
    <property type="component" value="Unassembled WGS sequence"/>
</dbReference>
<accession>A0A9P5TYJ1</accession>
<evidence type="ECO:0000313" key="1">
    <source>
        <dbReference type="EMBL" id="KAF9059372.1"/>
    </source>
</evidence>
<evidence type="ECO:0000313" key="2">
    <source>
        <dbReference type="Proteomes" id="UP000772434"/>
    </source>
</evidence>
<dbReference type="AlphaFoldDB" id="A0A9P5TYJ1"/>
<organism evidence="1 2">
    <name type="scientific">Rhodocollybia butyracea</name>
    <dbReference type="NCBI Taxonomy" id="206335"/>
    <lineage>
        <taxon>Eukaryota</taxon>
        <taxon>Fungi</taxon>
        <taxon>Dikarya</taxon>
        <taxon>Basidiomycota</taxon>
        <taxon>Agaricomycotina</taxon>
        <taxon>Agaricomycetes</taxon>
        <taxon>Agaricomycetidae</taxon>
        <taxon>Agaricales</taxon>
        <taxon>Marasmiineae</taxon>
        <taxon>Omphalotaceae</taxon>
        <taxon>Rhodocollybia</taxon>
    </lineage>
</organism>
<sequence>MKMIDDEVQHAAVPGALNVLLKLGQLSGEARVAGMIMPRVKFIKQEIAKAVSQQDLVQIISWDDDEKLAPLKDLAWIHIPAQSAFPDKSEFESLDHDNISAPAPAPALRYREHRMASIIPIESPDHNNFSPPAPAPSHCGHCTAPAIPIDSQDPPLCEVSQLPPHGTFGNSAADPSCFAGNPLHAGPNQFAGAYRDIRKTSPSKYFIIVTKFLKNS</sequence>